<proteinExistence type="predicted"/>
<evidence type="ECO:0000256" key="1">
    <source>
        <dbReference type="SAM" id="Phobius"/>
    </source>
</evidence>
<protein>
    <recommendedName>
        <fullName evidence="4">DUF1475 domain-containing protein</fullName>
    </recommendedName>
</protein>
<name>A0A4S2H998_9PROT</name>
<evidence type="ECO:0000313" key="3">
    <source>
        <dbReference type="Proteomes" id="UP000305451"/>
    </source>
</evidence>
<comment type="caution">
    <text evidence="2">The sequence shown here is derived from an EMBL/GenBank/DDBJ whole genome shotgun (WGS) entry which is preliminary data.</text>
</comment>
<dbReference type="OrthoDB" id="8116201at2"/>
<evidence type="ECO:0008006" key="4">
    <source>
        <dbReference type="Google" id="ProtNLM"/>
    </source>
</evidence>
<keyword evidence="1" id="KW-1133">Transmembrane helix</keyword>
<organism evidence="2 3">
    <name type="scientific">Marinicauda pacifica</name>
    <dbReference type="NCBI Taxonomy" id="1133559"/>
    <lineage>
        <taxon>Bacteria</taxon>
        <taxon>Pseudomonadati</taxon>
        <taxon>Pseudomonadota</taxon>
        <taxon>Alphaproteobacteria</taxon>
        <taxon>Maricaulales</taxon>
        <taxon>Maricaulaceae</taxon>
        <taxon>Marinicauda</taxon>
    </lineage>
</organism>
<keyword evidence="1" id="KW-0472">Membrane</keyword>
<evidence type="ECO:0000313" key="2">
    <source>
        <dbReference type="EMBL" id="TGY92427.1"/>
    </source>
</evidence>
<gene>
    <name evidence="2" type="ORF">E5162_12355</name>
</gene>
<feature type="transmembrane region" description="Helical" evidence="1">
    <location>
        <begin position="71"/>
        <end position="92"/>
    </location>
</feature>
<dbReference type="RefSeq" id="WP_135945562.1">
    <property type="nucleotide sequence ID" value="NZ_BMEI01000003.1"/>
</dbReference>
<reference evidence="2 3" key="1">
    <citation type="journal article" date="2013" name="Int. J. Syst. Evol. Microbiol.">
        <title>Marinicauda pacifica gen. nov., sp. nov., a prosthecate alphaproteobacterium of the family Hyphomonadaceae isolated from deep seawater.</title>
        <authorList>
            <person name="Zhang X.Y."/>
            <person name="Li G.W."/>
            <person name="Wang C.S."/>
            <person name="Zhang Y.J."/>
            <person name="Xu X.W."/>
            <person name="Li H."/>
            <person name="Liu A."/>
            <person name="Liu C."/>
            <person name="Xie B.B."/>
            <person name="Qin Q.L."/>
            <person name="Xu Z."/>
            <person name="Chen X.L."/>
            <person name="Zhou B.C."/>
            <person name="Zhang Y.Z."/>
        </authorList>
    </citation>
    <scope>NUCLEOTIDE SEQUENCE [LARGE SCALE GENOMIC DNA]</scope>
    <source>
        <strain evidence="2 3">P-1 km-3</strain>
    </source>
</reference>
<accession>A0A4S2H998</accession>
<keyword evidence="1" id="KW-0812">Transmembrane</keyword>
<keyword evidence="3" id="KW-1185">Reference proteome</keyword>
<feature type="transmembrane region" description="Helical" evidence="1">
    <location>
        <begin position="41"/>
        <end position="64"/>
    </location>
</feature>
<sequence length="105" mass="11216">MPLLRLLSAAGGLLLAGLIVWAMMTAGQSLSEAIAWLVSGPWGVVTLADLYLGFALLAVLIWMLEPDKRIALLFILPLPLLGNVWAAVWVALRLKAVAGRLRGAD</sequence>
<dbReference type="AlphaFoldDB" id="A0A4S2H998"/>
<dbReference type="Proteomes" id="UP000305451">
    <property type="component" value="Unassembled WGS sequence"/>
</dbReference>
<dbReference type="EMBL" id="SRXV01000003">
    <property type="protein sequence ID" value="TGY92427.1"/>
    <property type="molecule type" value="Genomic_DNA"/>
</dbReference>